<organism evidence="7 8">
    <name type="scientific">Varroa destructor</name>
    <name type="common">Honeybee mite</name>
    <dbReference type="NCBI Taxonomy" id="109461"/>
    <lineage>
        <taxon>Eukaryota</taxon>
        <taxon>Metazoa</taxon>
        <taxon>Ecdysozoa</taxon>
        <taxon>Arthropoda</taxon>
        <taxon>Chelicerata</taxon>
        <taxon>Arachnida</taxon>
        <taxon>Acari</taxon>
        <taxon>Parasitiformes</taxon>
        <taxon>Mesostigmata</taxon>
        <taxon>Gamasina</taxon>
        <taxon>Dermanyssoidea</taxon>
        <taxon>Varroidae</taxon>
        <taxon>Varroa</taxon>
    </lineage>
</organism>
<evidence type="ECO:0000256" key="2">
    <source>
        <dbReference type="ARBA" id="ARBA00022490"/>
    </source>
</evidence>
<dbReference type="GO" id="GO:0005737">
    <property type="term" value="C:cytoplasm"/>
    <property type="evidence" value="ECO:0007669"/>
    <property type="project" value="UniProtKB-SubCell"/>
</dbReference>
<comment type="subcellular location">
    <subcellularLocation>
        <location evidence="1">Cytoplasm</location>
    </subcellularLocation>
</comment>
<evidence type="ECO:0000259" key="6">
    <source>
        <dbReference type="PROSITE" id="PS50222"/>
    </source>
</evidence>
<dbReference type="PANTHER" id="PTHR46212">
    <property type="entry name" value="PEFLIN"/>
    <property type="match status" value="1"/>
</dbReference>
<dbReference type="InterPro" id="IPR018247">
    <property type="entry name" value="EF_Hand_1_Ca_BS"/>
</dbReference>
<dbReference type="PANTHER" id="PTHR46212:SF3">
    <property type="entry name" value="GH27120P"/>
    <property type="match status" value="1"/>
</dbReference>
<dbReference type="OMA" id="PTICPAY"/>
<evidence type="ECO:0000256" key="1">
    <source>
        <dbReference type="ARBA" id="ARBA00004496"/>
    </source>
</evidence>
<dbReference type="EnsemblMetazoa" id="XM_022801323">
    <property type="protein sequence ID" value="XP_022657058"/>
    <property type="gene ID" value="LOC111248643"/>
</dbReference>
<dbReference type="RefSeq" id="XP_022657058.1">
    <property type="nucleotide sequence ID" value="XM_022801323.1"/>
</dbReference>
<proteinExistence type="predicted"/>
<dbReference type="Proteomes" id="UP000594260">
    <property type="component" value="Unplaced"/>
</dbReference>
<dbReference type="InterPro" id="IPR011992">
    <property type="entry name" value="EF-hand-dom_pair"/>
</dbReference>
<keyword evidence="3" id="KW-0479">Metal-binding</keyword>
<dbReference type="SUPFAM" id="SSF47473">
    <property type="entry name" value="EF-hand"/>
    <property type="match status" value="1"/>
</dbReference>
<dbReference type="Gene3D" id="1.10.238.10">
    <property type="entry name" value="EF-hand"/>
    <property type="match status" value="1"/>
</dbReference>
<dbReference type="GO" id="GO:0048306">
    <property type="term" value="F:calcium-dependent protein binding"/>
    <property type="evidence" value="ECO:0007669"/>
    <property type="project" value="UniProtKB-ARBA"/>
</dbReference>
<dbReference type="KEGG" id="vde:111248643"/>
<dbReference type="PROSITE" id="PS00018">
    <property type="entry name" value="EF_HAND_1"/>
    <property type="match status" value="2"/>
</dbReference>
<dbReference type="SMART" id="SM00054">
    <property type="entry name" value="EFh"/>
    <property type="match status" value="4"/>
</dbReference>
<evidence type="ECO:0000313" key="7">
    <source>
        <dbReference type="EnsemblMetazoa" id="XP_022657058"/>
    </source>
</evidence>
<dbReference type="Pfam" id="PF13499">
    <property type="entry name" value="EF-hand_7"/>
    <property type="match status" value="2"/>
</dbReference>
<feature type="domain" description="EF-hand" evidence="6">
    <location>
        <begin position="80"/>
        <end position="115"/>
    </location>
</feature>
<dbReference type="GeneID" id="111248643"/>
<sequence length="183" mass="21351">MAYNPYGAPSVNPQVQHMFMAVDKDRSGQITAKELQVALINSNWSPFNEVRIETCRLMISMFDRDGTGTINLHEFQQLYDYIEQWKRCFQGFDQDKSGNISSDELHQALTTFGYRLSPHFSELLVRKFDRFGRRSMEFDSFIQACVMLKCLTDAFRMKDTAQNGTITVQYQDFLEMVFNNAIY</sequence>
<protein>
    <recommendedName>
        <fullName evidence="6">EF-hand domain-containing protein</fullName>
    </recommendedName>
</protein>
<dbReference type="FunFam" id="1.10.238.10:FF:000178">
    <property type="entry name" value="Calmodulin-2 A"/>
    <property type="match status" value="1"/>
</dbReference>
<keyword evidence="8" id="KW-1185">Reference proteome</keyword>
<dbReference type="GO" id="GO:0043226">
    <property type="term" value="C:organelle"/>
    <property type="evidence" value="ECO:0007669"/>
    <property type="project" value="UniProtKB-ARBA"/>
</dbReference>
<dbReference type="FunCoup" id="A0A7M7K860">
    <property type="interactions" value="1413"/>
</dbReference>
<dbReference type="InterPro" id="IPR051426">
    <property type="entry name" value="Peflin/Sorcin_CaBP"/>
</dbReference>
<keyword evidence="2" id="KW-0963">Cytoplasm</keyword>
<dbReference type="InterPro" id="IPR002048">
    <property type="entry name" value="EF_hand_dom"/>
</dbReference>
<evidence type="ECO:0000256" key="4">
    <source>
        <dbReference type="ARBA" id="ARBA00022737"/>
    </source>
</evidence>
<keyword evidence="5" id="KW-0106">Calcium</keyword>
<dbReference type="PROSITE" id="PS50222">
    <property type="entry name" value="EF_HAND_2"/>
    <property type="match status" value="2"/>
</dbReference>
<evidence type="ECO:0000313" key="8">
    <source>
        <dbReference type="Proteomes" id="UP000594260"/>
    </source>
</evidence>
<dbReference type="AlphaFoldDB" id="A0A7M7K860"/>
<evidence type="ECO:0000256" key="5">
    <source>
        <dbReference type="ARBA" id="ARBA00022837"/>
    </source>
</evidence>
<keyword evidence="4" id="KW-0677">Repeat</keyword>
<feature type="domain" description="EF-hand" evidence="6">
    <location>
        <begin position="10"/>
        <end position="45"/>
    </location>
</feature>
<accession>A0A7M7K860</accession>
<dbReference type="InParanoid" id="A0A7M7K860"/>
<evidence type="ECO:0000256" key="3">
    <source>
        <dbReference type="ARBA" id="ARBA00022723"/>
    </source>
</evidence>
<name>A0A7M7K860_VARDE</name>
<reference evidence="7" key="1">
    <citation type="submission" date="2021-01" db="UniProtKB">
        <authorList>
            <consortium name="EnsemblMetazoa"/>
        </authorList>
    </citation>
    <scope>IDENTIFICATION</scope>
</reference>
<dbReference type="GO" id="GO:0005509">
    <property type="term" value="F:calcium ion binding"/>
    <property type="evidence" value="ECO:0007669"/>
    <property type="project" value="InterPro"/>
</dbReference>
<dbReference type="OrthoDB" id="186625at2759"/>